<dbReference type="OrthoDB" id="29410at10239"/>
<keyword evidence="2" id="KW-1185">Reference proteome</keyword>
<name>I6R139_9CAUD</name>
<evidence type="ECO:0000313" key="1">
    <source>
        <dbReference type="EMBL" id="AFM54706.1"/>
    </source>
</evidence>
<evidence type="ECO:0000313" key="2">
    <source>
        <dbReference type="Proteomes" id="UP000002820"/>
    </source>
</evidence>
<sequence length="754" mass="85735">MQPQLFIEDENNSLRLDLYPDESINLNQSVQSLRDLTKVFTDFTKSFKVPANAHNNAIFKHYYQSQIDDGYDARTKVAGRIDINGITFKYGKIQLNSVGIKSNVPEFYDIEFFGNTIEIKELIGDDTLRDLTSLSDLDFDYTAANVYNRLQSNQDISFAVASYDRRFIFRNVNQSTDNIVNIAYNSLFTDGIDWKELKGFIKLRAILEAIETEYPRLNFSRDFFGRSEFTDLYMSLGIGTDKASQFDTTSIGTLNVNTYTALNYILLKNIHRVNCVVNSGTSDYRLVITKNGERIYVSNFVNGSYNFSYEERNPDEGVFVYEYLIESNGVLQIDANINFKEFQYLGFSSIINEQTISSSITTTTPQFDTLSEIANIKVLDWFTAIIKAFNLIIQPQQDGTLLVNDLNSWYKQGNITDVSEYIDIEDIKVERGELFKEIEFKYEDSEQILAAEYESQFGKQFGAEEISLEGLATDDTLEIELPFENPQFERLDSSLVQYAYIVDKDQEPYKNKPFLCYLPTIDLGSTNSMIGFNTEDAYTFVKFANIPSHSQTLEGGFTAQFAAEFSEYNGSLLSDNLYSRFYSDYFNDLFDKKRRKYTIKAQFTPTLLTKIAMNDRLIIKGERYLIDNVETNITTGATSLVLLNDLFTELDASDTSSSLSSKSGVFNTNGSFYYSGKNEFAIAFTDSDWITIDSQPPLVNFTLSENKTGQDRAGLIQIQDGLSDPSFLVFQPAGANSAKFDSTTITFDNTITTF</sequence>
<dbReference type="Proteomes" id="UP000002820">
    <property type="component" value="Segment"/>
</dbReference>
<proteinExistence type="predicted"/>
<organism evidence="1 2">
    <name type="scientific">Nonlabens phage P12024S</name>
    <dbReference type="NCBI Taxonomy" id="1168478"/>
    <lineage>
        <taxon>Viruses</taxon>
        <taxon>Duplodnaviria</taxon>
        <taxon>Heunggongvirae</taxon>
        <taxon>Uroviricota</taxon>
        <taxon>Caudoviricetes</taxon>
        <taxon>Inhavirus</taxon>
        <taxon>Inhavirus P12024S</taxon>
    </lineage>
</organism>
<protein>
    <submittedName>
        <fullName evidence="1">Uncharacterized protein</fullName>
    </submittedName>
</protein>
<accession>I6R139</accession>
<dbReference type="RefSeq" id="YP_006560385.1">
    <property type="nucleotide sequence ID" value="NC_018271.1"/>
</dbReference>
<reference evidence="1 2" key="1">
    <citation type="journal article" date="2012" name="J. Virol.">
        <title>Complete Genome Sequences of Two Persicivirga Bacteriophages, P12024S and P12024L.</title>
        <authorList>
            <person name="Kang I."/>
            <person name="Jang H."/>
            <person name="Cho J.C."/>
        </authorList>
    </citation>
    <scope>NUCLEOTIDE SEQUENCE [LARGE SCALE GENOMIC DNA]</scope>
</reference>
<dbReference type="KEGG" id="vg:13405324"/>
<dbReference type="GeneID" id="13405324"/>
<dbReference type="EMBL" id="JQ823122">
    <property type="protein sequence ID" value="AFM54706.1"/>
    <property type="molecule type" value="Genomic_DNA"/>
</dbReference>
<gene>
    <name evidence="1" type="ORF">P12024S_45</name>
</gene>